<dbReference type="PATRIC" id="fig|242163.4.peg.4653"/>
<comment type="caution">
    <text evidence="1">The sequence shown here is derived from an EMBL/GenBank/DDBJ whole genome shotgun (WGS) entry which is preliminary data.</text>
</comment>
<dbReference type="Proteomes" id="UP000036959">
    <property type="component" value="Unassembled WGS sequence"/>
</dbReference>
<dbReference type="OrthoDB" id="8999741at2"/>
<evidence type="ECO:0000313" key="2">
    <source>
        <dbReference type="Proteomes" id="UP000036959"/>
    </source>
</evidence>
<dbReference type="InterPro" id="IPR007445">
    <property type="entry name" value="PilO"/>
</dbReference>
<dbReference type="AlphaFoldDB" id="A0A0L0MFE7"/>
<protein>
    <submittedName>
        <fullName evidence="1">Type IV pilus biogeneis protein PilP</fullName>
    </submittedName>
</protein>
<dbReference type="Gene3D" id="3.30.70.60">
    <property type="match status" value="1"/>
</dbReference>
<evidence type="ECO:0000313" key="1">
    <source>
        <dbReference type="EMBL" id="KND61026.1"/>
    </source>
</evidence>
<dbReference type="GO" id="GO:0043107">
    <property type="term" value="P:type IV pilus-dependent motility"/>
    <property type="evidence" value="ECO:0007669"/>
    <property type="project" value="InterPro"/>
</dbReference>
<name>A0A0L0MFE7_9BURK</name>
<keyword evidence="2" id="KW-1185">Reference proteome</keyword>
<sequence length="234" mass="24462">MTAITMSLSAQSAFSPIETWSRRRTVVTGFGLATLVFALGATAWRASALIDVDASRSALVAARTKVTDTRRLVADLPDLRARVATVGNGRLSPGQWTSADALREIAGIAAQSGLRVTEIEPVAPERVKGAATDPQASARALRFRAEGAFGEIGRFLDALAGLPRLVVPERTQMKRQAGALSIDTILRVYETLPAVPLAAAPRADAFVVDPFGKDAAGGFARGGDLLLVGTIVGA</sequence>
<dbReference type="GO" id="GO:0043683">
    <property type="term" value="P:type IV pilus assembly"/>
    <property type="evidence" value="ECO:0007669"/>
    <property type="project" value="InterPro"/>
</dbReference>
<organism evidence="1 2">
    <name type="scientific">Candidatus Burkholderia verschuerenii</name>
    <dbReference type="NCBI Taxonomy" id="242163"/>
    <lineage>
        <taxon>Bacteria</taxon>
        <taxon>Pseudomonadati</taxon>
        <taxon>Pseudomonadota</taxon>
        <taxon>Betaproteobacteria</taxon>
        <taxon>Burkholderiales</taxon>
        <taxon>Burkholderiaceae</taxon>
        <taxon>Burkholderia</taxon>
    </lineage>
</organism>
<reference evidence="2" key="1">
    <citation type="submission" date="2015-06" db="EMBL/GenBank/DDBJ databases">
        <title>Comparative genomics of Burkholderia leaf nodule symbionts.</title>
        <authorList>
            <person name="Carlier A."/>
            <person name="Eberl L."/>
            <person name="Pinto-Carbo M."/>
        </authorList>
    </citation>
    <scope>NUCLEOTIDE SEQUENCE [LARGE SCALE GENOMIC DNA]</scope>
    <source>
        <strain evidence="2">UZHbot4</strain>
    </source>
</reference>
<dbReference type="InterPro" id="IPR014717">
    <property type="entry name" value="Transl_elong_EF1B/ribsomal_bS6"/>
</dbReference>
<gene>
    <name evidence="1" type="ORF">BVER_02803</name>
</gene>
<proteinExistence type="predicted"/>
<dbReference type="EMBL" id="LFJJ01000035">
    <property type="protein sequence ID" value="KND61026.1"/>
    <property type="molecule type" value="Genomic_DNA"/>
</dbReference>
<dbReference type="RefSeq" id="WP_157055981.1">
    <property type="nucleotide sequence ID" value="NZ_LFJJ01000035.1"/>
</dbReference>
<accession>A0A0L0MFE7</accession>
<dbReference type="Pfam" id="PF04350">
    <property type="entry name" value="PilO"/>
    <property type="match status" value="1"/>
</dbReference>